<proteinExistence type="predicted"/>
<evidence type="ECO:0000256" key="1">
    <source>
        <dbReference type="SAM" id="MobiDB-lite"/>
    </source>
</evidence>
<dbReference type="PANTHER" id="PTHR48167:SF2">
    <property type="entry name" value="EXPRESSED PROTEIN"/>
    <property type="match status" value="1"/>
</dbReference>
<feature type="region of interest" description="Disordered" evidence="1">
    <location>
        <begin position="34"/>
        <end position="53"/>
    </location>
</feature>
<feature type="region of interest" description="Disordered" evidence="1">
    <location>
        <begin position="181"/>
        <end position="211"/>
    </location>
</feature>
<sequence length="234" mass="26825">MSFLLRKTIKSNSTLQSFRPNNTLPLFLHQDTKHFSTETQPPPQENNDTSSIDPFLQSSNTSLAYARFYGVRKHTMKTDIINLFEGSNLTHDNIRFIHNRSYIPFAAGAYDNAQKALTRAGRLYRMEKTEPHVWDAALRNCYDGKTVLLEGLPPNALTDDIERFLSGLEFLPSSIKTFARRQDPINSQGRKDLTTSEGKRDATTSEEKENLNASEEKKISLEWLLYAFPHVLRR</sequence>
<accession>A0AAV1RYZ0</accession>
<dbReference type="Proteomes" id="UP001314170">
    <property type="component" value="Unassembled WGS sequence"/>
</dbReference>
<keyword evidence="3" id="KW-1185">Reference proteome</keyword>
<dbReference type="EMBL" id="CAWUPB010001160">
    <property type="protein sequence ID" value="CAK7342882.1"/>
    <property type="molecule type" value="Genomic_DNA"/>
</dbReference>
<gene>
    <name evidence="2" type="ORF">DCAF_LOCUS17023</name>
</gene>
<organism evidence="2 3">
    <name type="scientific">Dovyalis caffra</name>
    <dbReference type="NCBI Taxonomy" id="77055"/>
    <lineage>
        <taxon>Eukaryota</taxon>
        <taxon>Viridiplantae</taxon>
        <taxon>Streptophyta</taxon>
        <taxon>Embryophyta</taxon>
        <taxon>Tracheophyta</taxon>
        <taxon>Spermatophyta</taxon>
        <taxon>Magnoliopsida</taxon>
        <taxon>eudicotyledons</taxon>
        <taxon>Gunneridae</taxon>
        <taxon>Pentapetalae</taxon>
        <taxon>rosids</taxon>
        <taxon>fabids</taxon>
        <taxon>Malpighiales</taxon>
        <taxon>Salicaceae</taxon>
        <taxon>Flacourtieae</taxon>
        <taxon>Dovyalis</taxon>
    </lineage>
</organism>
<comment type="caution">
    <text evidence="2">The sequence shown here is derived from an EMBL/GenBank/DDBJ whole genome shotgun (WGS) entry which is preliminary data.</text>
</comment>
<name>A0AAV1RYZ0_9ROSI</name>
<dbReference type="AlphaFoldDB" id="A0AAV1RYZ0"/>
<protein>
    <submittedName>
        <fullName evidence="2">Uncharacterized protein</fullName>
    </submittedName>
</protein>
<reference evidence="2 3" key="1">
    <citation type="submission" date="2024-01" db="EMBL/GenBank/DDBJ databases">
        <authorList>
            <person name="Waweru B."/>
        </authorList>
    </citation>
    <scope>NUCLEOTIDE SEQUENCE [LARGE SCALE GENOMIC DNA]</scope>
</reference>
<feature type="compositionally biased region" description="Basic and acidic residues" evidence="1">
    <location>
        <begin position="189"/>
        <end position="211"/>
    </location>
</feature>
<dbReference type="PANTHER" id="PTHR48167">
    <property type="entry name" value="EXPRESSED PROTEIN"/>
    <property type="match status" value="1"/>
</dbReference>
<evidence type="ECO:0000313" key="2">
    <source>
        <dbReference type="EMBL" id="CAK7342882.1"/>
    </source>
</evidence>
<evidence type="ECO:0000313" key="3">
    <source>
        <dbReference type="Proteomes" id="UP001314170"/>
    </source>
</evidence>